<dbReference type="OrthoDB" id="3267956at2759"/>
<dbReference type="GO" id="GO:0003676">
    <property type="term" value="F:nucleic acid binding"/>
    <property type="evidence" value="ECO:0007669"/>
    <property type="project" value="InterPro"/>
</dbReference>
<sequence length="159" mass="16436">MGFQTPGVLPAQPVAVIQDYVGHLSLSALPAQSSSRALSGQGSSMPGPSTSYPGPRGSFQSPSPTPGSCLECGEFGHVWRQCPHCQGGPAQQRSQAASSAPIVTPLAQPARGGAQCEPAEVGRDRRRSRLGGEGSGSTCDVPSAPARMQMQREGHRCEV</sequence>
<keyword evidence="1" id="KW-0862">Zinc</keyword>
<proteinExistence type="predicted"/>
<dbReference type="InterPro" id="IPR001878">
    <property type="entry name" value="Znf_CCHC"/>
</dbReference>
<dbReference type="KEGG" id="nta:107779290"/>
<feature type="compositionally biased region" description="Basic and acidic residues" evidence="2">
    <location>
        <begin position="150"/>
        <end position="159"/>
    </location>
</feature>
<protein>
    <submittedName>
        <fullName evidence="4">DNA-binding protein HEXBP-like</fullName>
    </submittedName>
</protein>
<accession>A0A1S3YSN2</accession>
<evidence type="ECO:0000256" key="2">
    <source>
        <dbReference type="SAM" id="MobiDB-lite"/>
    </source>
</evidence>
<dbReference type="InterPro" id="IPR036875">
    <property type="entry name" value="Znf_CCHC_sf"/>
</dbReference>
<keyword evidence="1" id="KW-0479">Metal-binding</keyword>
<feature type="compositionally biased region" description="Low complexity" evidence="2">
    <location>
        <begin position="35"/>
        <end position="44"/>
    </location>
</feature>
<feature type="region of interest" description="Disordered" evidence="2">
    <location>
        <begin position="83"/>
        <end position="159"/>
    </location>
</feature>
<evidence type="ECO:0000259" key="3">
    <source>
        <dbReference type="PROSITE" id="PS50158"/>
    </source>
</evidence>
<dbReference type="GO" id="GO:0008270">
    <property type="term" value="F:zinc ion binding"/>
    <property type="evidence" value="ECO:0007669"/>
    <property type="project" value="UniProtKB-KW"/>
</dbReference>
<dbReference type="AlphaFoldDB" id="A0A1S3YSN2"/>
<feature type="compositionally biased region" description="Polar residues" evidence="2">
    <location>
        <begin position="46"/>
        <end position="62"/>
    </location>
</feature>
<name>A0A1S3YSN2_TOBAC</name>
<evidence type="ECO:0000313" key="4">
    <source>
        <dbReference type="RefSeq" id="XP_016455168.1"/>
    </source>
</evidence>
<organism evidence="4">
    <name type="scientific">Nicotiana tabacum</name>
    <name type="common">Common tobacco</name>
    <dbReference type="NCBI Taxonomy" id="4097"/>
    <lineage>
        <taxon>Eukaryota</taxon>
        <taxon>Viridiplantae</taxon>
        <taxon>Streptophyta</taxon>
        <taxon>Embryophyta</taxon>
        <taxon>Tracheophyta</taxon>
        <taxon>Spermatophyta</taxon>
        <taxon>Magnoliopsida</taxon>
        <taxon>eudicotyledons</taxon>
        <taxon>Gunneridae</taxon>
        <taxon>Pentapetalae</taxon>
        <taxon>asterids</taxon>
        <taxon>lamiids</taxon>
        <taxon>Solanales</taxon>
        <taxon>Solanaceae</taxon>
        <taxon>Nicotianoideae</taxon>
        <taxon>Nicotianeae</taxon>
        <taxon>Nicotiana</taxon>
    </lineage>
</organism>
<feature type="region of interest" description="Disordered" evidence="2">
    <location>
        <begin position="35"/>
        <end position="67"/>
    </location>
</feature>
<feature type="compositionally biased region" description="Low complexity" evidence="2">
    <location>
        <begin position="90"/>
        <end position="100"/>
    </location>
</feature>
<keyword evidence="1" id="KW-0863">Zinc-finger</keyword>
<dbReference type="PROSITE" id="PS50158">
    <property type="entry name" value="ZF_CCHC"/>
    <property type="match status" value="1"/>
</dbReference>
<dbReference type="PaxDb" id="4097-A0A1S3YSN2"/>
<dbReference type="SUPFAM" id="SSF57756">
    <property type="entry name" value="Retrovirus zinc finger-like domains"/>
    <property type="match status" value="1"/>
</dbReference>
<dbReference type="RefSeq" id="XP_016455168.1">
    <property type="nucleotide sequence ID" value="XM_016599682.1"/>
</dbReference>
<feature type="domain" description="CCHC-type" evidence="3">
    <location>
        <begin position="69"/>
        <end position="83"/>
    </location>
</feature>
<reference evidence="4" key="1">
    <citation type="submission" date="2025-08" db="UniProtKB">
        <authorList>
            <consortium name="RefSeq"/>
        </authorList>
    </citation>
    <scope>IDENTIFICATION</scope>
</reference>
<evidence type="ECO:0000256" key="1">
    <source>
        <dbReference type="PROSITE-ProRule" id="PRU00047"/>
    </source>
</evidence>
<gene>
    <name evidence="4" type="primary">LOC107779290</name>
</gene>